<proteinExistence type="predicted"/>
<protein>
    <submittedName>
        <fullName evidence="1">Uncharacterized protein</fullName>
    </submittedName>
</protein>
<reference evidence="1" key="2">
    <citation type="journal article" date="2015" name="Data Brief">
        <title>Shoot transcriptome of the giant reed, Arundo donax.</title>
        <authorList>
            <person name="Barrero R.A."/>
            <person name="Guerrero F.D."/>
            <person name="Moolhuijzen P."/>
            <person name="Goolsby J.A."/>
            <person name="Tidwell J."/>
            <person name="Bellgard S.E."/>
            <person name="Bellgard M.I."/>
        </authorList>
    </citation>
    <scope>NUCLEOTIDE SEQUENCE</scope>
    <source>
        <tissue evidence="1">Shoot tissue taken approximately 20 cm above the soil surface</tissue>
    </source>
</reference>
<organism evidence="1">
    <name type="scientific">Arundo donax</name>
    <name type="common">Giant reed</name>
    <name type="synonym">Donax arundinaceus</name>
    <dbReference type="NCBI Taxonomy" id="35708"/>
    <lineage>
        <taxon>Eukaryota</taxon>
        <taxon>Viridiplantae</taxon>
        <taxon>Streptophyta</taxon>
        <taxon>Embryophyta</taxon>
        <taxon>Tracheophyta</taxon>
        <taxon>Spermatophyta</taxon>
        <taxon>Magnoliopsida</taxon>
        <taxon>Liliopsida</taxon>
        <taxon>Poales</taxon>
        <taxon>Poaceae</taxon>
        <taxon>PACMAD clade</taxon>
        <taxon>Arundinoideae</taxon>
        <taxon>Arundineae</taxon>
        <taxon>Arundo</taxon>
    </lineage>
</organism>
<name>A0A0A8XN57_ARUDO</name>
<reference evidence="1" key="1">
    <citation type="submission" date="2014-09" db="EMBL/GenBank/DDBJ databases">
        <authorList>
            <person name="Magalhaes I.L.F."/>
            <person name="Oliveira U."/>
            <person name="Santos F.R."/>
            <person name="Vidigal T.H.D.A."/>
            <person name="Brescovit A.D."/>
            <person name="Santos A.J."/>
        </authorList>
    </citation>
    <scope>NUCLEOTIDE SEQUENCE</scope>
    <source>
        <tissue evidence="1">Shoot tissue taken approximately 20 cm above the soil surface</tissue>
    </source>
</reference>
<dbReference type="AlphaFoldDB" id="A0A0A8XN57"/>
<accession>A0A0A8XN57</accession>
<sequence>MSSLMLITLDALLIPPRPKNQRRSKTSGWP</sequence>
<evidence type="ECO:0000313" key="1">
    <source>
        <dbReference type="EMBL" id="JAD14679.1"/>
    </source>
</evidence>
<dbReference type="EMBL" id="GBRH01283216">
    <property type="protein sequence ID" value="JAD14679.1"/>
    <property type="molecule type" value="Transcribed_RNA"/>
</dbReference>